<dbReference type="PANTHER" id="PTHR34822:SF1">
    <property type="entry name" value="GRPB FAMILY PROTEIN"/>
    <property type="match status" value="1"/>
</dbReference>
<dbReference type="EMBL" id="QHLZ01000008">
    <property type="protein sequence ID" value="PXA64750.1"/>
    <property type="molecule type" value="Genomic_DNA"/>
</dbReference>
<dbReference type="AlphaFoldDB" id="A0A2V3DP67"/>
<sequence>MSSCTLLSSACGSWANRHWRTTPERTFATQPSWRRWWTGEKAVAEYRRQPDVTRTEHIGGVEQRKIAVVDYDLKRPDRYRFEEQKILAVLQDANVRVRGPGHRMVRTSALDVHVHVMEAAAPAADAYLLLRNRLRSDPADRRVYEETKRILVSRDRPDMNVYSNAKSAVIAGILHRAGLEK</sequence>
<evidence type="ECO:0008006" key="3">
    <source>
        <dbReference type="Google" id="ProtNLM"/>
    </source>
</evidence>
<name>A0A2V3DP67_9MICC</name>
<proteinExistence type="predicted"/>
<dbReference type="Gene3D" id="3.30.460.10">
    <property type="entry name" value="Beta Polymerase, domain 2"/>
    <property type="match status" value="1"/>
</dbReference>
<accession>A0A2V3DP67</accession>
<dbReference type="SUPFAM" id="SSF81301">
    <property type="entry name" value="Nucleotidyltransferase"/>
    <property type="match status" value="1"/>
</dbReference>
<evidence type="ECO:0000313" key="2">
    <source>
        <dbReference type="Proteomes" id="UP000246303"/>
    </source>
</evidence>
<dbReference type="InterPro" id="IPR043519">
    <property type="entry name" value="NT_sf"/>
</dbReference>
<gene>
    <name evidence="1" type="ORF">CVS29_13090</name>
</gene>
<protein>
    <recommendedName>
        <fullName evidence="3">GrpB family protein</fullName>
    </recommendedName>
</protein>
<comment type="caution">
    <text evidence="1">The sequence shown here is derived from an EMBL/GenBank/DDBJ whole genome shotgun (WGS) entry which is preliminary data.</text>
</comment>
<dbReference type="InterPro" id="IPR007344">
    <property type="entry name" value="GrpB/CoaE"/>
</dbReference>
<keyword evidence="2" id="KW-1185">Reference proteome</keyword>
<dbReference type="Proteomes" id="UP000246303">
    <property type="component" value="Unassembled WGS sequence"/>
</dbReference>
<reference evidence="1 2" key="1">
    <citation type="submission" date="2018-05" db="EMBL/GenBank/DDBJ databases">
        <title>Genetic diversity of glacier-inhabiting Cryobacterium bacteria in China and description of Cryobacterium mengkeensis sp. nov. and Arthrobacter glacialis sp. nov.</title>
        <authorList>
            <person name="Liu Q."/>
            <person name="Xin Y.-H."/>
        </authorList>
    </citation>
    <scope>NUCLEOTIDE SEQUENCE [LARGE SCALE GENOMIC DNA]</scope>
    <source>
        <strain evidence="1 2">GP3</strain>
    </source>
</reference>
<dbReference type="Pfam" id="PF04229">
    <property type="entry name" value="GrpB"/>
    <property type="match status" value="1"/>
</dbReference>
<dbReference type="OrthoDB" id="9799092at2"/>
<dbReference type="PANTHER" id="PTHR34822">
    <property type="entry name" value="GRPB DOMAIN PROTEIN (AFU_ORTHOLOGUE AFUA_1G01530)"/>
    <property type="match status" value="1"/>
</dbReference>
<organism evidence="1 2">
    <name type="scientific">Arthrobacter psychrochitiniphilus</name>
    <dbReference type="NCBI Taxonomy" id="291045"/>
    <lineage>
        <taxon>Bacteria</taxon>
        <taxon>Bacillati</taxon>
        <taxon>Actinomycetota</taxon>
        <taxon>Actinomycetes</taxon>
        <taxon>Micrococcales</taxon>
        <taxon>Micrococcaceae</taxon>
        <taxon>Arthrobacter</taxon>
    </lineage>
</organism>
<evidence type="ECO:0000313" key="1">
    <source>
        <dbReference type="EMBL" id="PXA64750.1"/>
    </source>
</evidence>